<dbReference type="Pfam" id="PF01636">
    <property type="entry name" value="APH"/>
    <property type="match status" value="1"/>
</dbReference>
<dbReference type="SUPFAM" id="SSF56112">
    <property type="entry name" value="Protein kinase-like (PK-like)"/>
    <property type="match status" value="1"/>
</dbReference>
<dbReference type="InterPro" id="IPR051678">
    <property type="entry name" value="AGP_Transferase"/>
</dbReference>
<keyword evidence="3" id="KW-1185">Reference proteome</keyword>
<dbReference type="PANTHER" id="PTHR21310">
    <property type="entry name" value="AMINOGLYCOSIDE PHOSPHOTRANSFERASE-RELATED-RELATED"/>
    <property type="match status" value="1"/>
</dbReference>
<dbReference type="EMBL" id="JAPQKS010000006">
    <property type="protein sequence ID" value="KAJ5223262.1"/>
    <property type="molecule type" value="Genomic_DNA"/>
</dbReference>
<feature type="domain" description="Aminoglycoside phosphotransferase" evidence="1">
    <location>
        <begin position="88"/>
        <end position="266"/>
    </location>
</feature>
<evidence type="ECO:0000313" key="2">
    <source>
        <dbReference type="EMBL" id="KAJ5223262.1"/>
    </source>
</evidence>
<dbReference type="GeneID" id="83204403"/>
<protein>
    <recommendedName>
        <fullName evidence="1">Aminoglycoside phosphotransferase domain-containing protein</fullName>
    </recommendedName>
</protein>
<reference evidence="2" key="1">
    <citation type="submission" date="2022-11" db="EMBL/GenBank/DDBJ databases">
        <authorList>
            <person name="Petersen C."/>
        </authorList>
    </citation>
    <scope>NUCLEOTIDE SEQUENCE</scope>
    <source>
        <strain evidence="2">IBT 19713</strain>
    </source>
</reference>
<reference evidence="2" key="2">
    <citation type="journal article" date="2023" name="IMA Fungus">
        <title>Comparative genomic study of the Penicillium genus elucidates a diverse pangenome and 15 lateral gene transfer events.</title>
        <authorList>
            <person name="Petersen C."/>
            <person name="Sorensen T."/>
            <person name="Nielsen M.R."/>
            <person name="Sondergaard T.E."/>
            <person name="Sorensen J.L."/>
            <person name="Fitzpatrick D.A."/>
            <person name="Frisvad J.C."/>
            <person name="Nielsen K.L."/>
        </authorList>
    </citation>
    <scope>NUCLEOTIDE SEQUENCE</scope>
    <source>
        <strain evidence="2">IBT 19713</strain>
    </source>
</reference>
<dbReference type="InterPro" id="IPR002575">
    <property type="entry name" value="Aminoglycoside_PTrfase"/>
</dbReference>
<dbReference type="InterPro" id="IPR011009">
    <property type="entry name" value="Kinase-like_dom_sf"/>
</dbReference>
<dbReference type="AlphaFoldDB" id="A0A9W9THQ1"/>
<dbReference type="PANTHER" id="PTHR21310:SF54">
    <property type="entry name" value="AMINOGLYCOSIDE PHOSPHOTRANSFERASE DOMAIN-CONTAINING PROTEIN"/>
    <property type="match status" value="1"/>
</dbReference>
<evidence type="ECO:0000313" key="3">
    <source>
        <dbReference type="Proteomes" id="UP001150941"/>
    </source>
</evidence>
<organism evidence="2 3">
    <name type="scientific">Penicillium chermesinum</name>
    <dbReference type="NCBI Taxonomy" id="63820"/>
    <lineage>
        <taxon>Eukaryota</taxon>
        <taxon>Fungi</taxon>
        <taxon>Dikarya</taxon>
        <taxon>Ascomycota</taxon>
        <taxon>Pezizomycotina</taxon>
        <taxon>Eurotiomycetes</taxon>
        <taxon>Eurotiomycetidae</taxon>
        <taxon>Eurotiales</taxon>
        <taxon>Aspergillaceae</taxon>
        <taxon>Penicillium</taxon>
    </lineage>
</organism>
<dbReference type="RefSeq" id="XP_058327445.1">
    <property type="nucleotide sequence ID" value="XM_058477100.1"/>
</dbReference>
<name>A0A9W9THQ1_9EURO</name>
<dbReference type="Gene3D" id="3.90.1200.10">
    <property type="match status" value="1"/>
</dbReference>
<evidence type="ECO:0000259" key="1">
    <source>
        <dbReference type="Pfam" id="PF01636"/>
    </source>
</evidence>
<dbReference type="OrthoDB" id="2906425at2759"/>
<accession>A0A9W9THQ1</accession>
<dbReference type="Proteomes" id="UP001150941">
    <property type="component" value="Unassembled WGS sequence"/>
</dbReference>
<proteinExistence type="predicted"/>
<gene>
    <name evidence="2" type="ORF">N7468_007804</name>
</gene>
<sequence>MSTLSAFSDQLPDGSLREMNFYDSSFFKDPSKRLPTPSEVKALSEDAHTSPHPKPIIFKDSDLFVKFGPCVTTAEAQCLWMIKRVFGDDVPVPEVFGWRVDDEKNHVFIYMELIQGRTLLDRWNELTDLDQNSLRNDLIQIIKALRRLEQDPLQQYIGSISHQKAQDYVFQSYPEAGPFSTVKEFHDWFSSLPQQRLPPSKKFKDPYRDSLPDDEDIKFTHADLHRSNIMVSSSKPARILAIVDWEQAGWYPSYWEYCKARYTCWSEDEWRWEWIDKFLCPRLPELEVFVEYILSIGSV</sequence>
<comment type="caution">
    <text evidence="2">The sequence shown here is derived from an EMBL/GenBank/DDBJ whole genome shotgun (WGS) entry which is preliminary data.</text>
</comment>